<sequence length="71" mass="7954">MVLTSHSSSSFDQLLSSDSTMAHRTRLEAGLRMLSGFRSNVFLFQSFPCYTSSPSDFWLSLTVMVDILLSL</sequence>
<dbReference type="AlphaFoldDB" id="A0A9P1E7W6"/>
<name>A0A9P1E7W6_CUSEU</name>
<dbReference type="EMBL" id="CAMAPE010000019">
    <property type="protein sequence ID" value="CAH9087048.1"/>
    <property type="molecule type" value="Genomic_DNA"/>
</dbReference>
<gene>
    <name evidence="1" type="ORF">CEURO_LOCUS9891</name>
</gene>
<evidence type="ECO:0000313" key="2">
    <source>
        <dbReference type="Proteomes" id="UP001152484"/>
    </source>
</evidence>
<protein>
    <submittedName>
        <fullName evidence="1">Uncharacterized protein</fullName>
    </submittedName>
</protein>
<accession>A0A9P1E7W6</accession>
<proteinExistence type="predicted"/>
<keyword evidence="2" id="KW-1185">Reference proteome</keyword>
<organism evidence="1 2">
    <name type="scientific">Cuscuta europaea</name>
    <name type="common">European dodder</name>
    <dbReference type="NCBI Taxonomy" id="41803"/>
    <lineage>
        <taxon>Eukaryota</taxon>
        <taxon>Viridiplantae</taxon>
        <taxon>Streptophyta</taxon>
        <taxon>Embryophyta</taxon>
        <taxon>Tracheophyta</taxon>
        <taxon>Spermatophyta</taxon>
        <taxon>Magnoliopsida</taxon>
        <taxon>eudicotyledons</taxon>
        <taxon>Gunneridae</taxon>
        <taxon>Pentapetalae</taxon>
        <taxon>asterids</taxon>
        <taxon>lamiids</taxon>
        <taxon>Solanales</taxon>
        <taxon>Convolvulaceae</taxon>
        <taxon>Cuscuteae</taxon>
        <taxon>Cuscuta</taxon>
        <taxon>Cuscuta subgen. Cuscuta</taxon>
    </lineage>
</organism>
<reference evidence="1" key="1">
    <citation type="submission" date="2022-07" db="EMBL/GenBank/DDBJ databases">
        <authorList>
            <person name="Macas J."/>
            <person name="Novak P."/>
            <person name="Neumann P."/>
        </authorList>
    </citation>
    <scope>NUCLEOTIDE SEQUENCE</scope>
</reference>
<comment type="caution">
    <text evidence="1">The sequence shown here is derived from an EMBL/GenBank/DDBJ whole genome shotgun (WGS) entry which is preliminary data.</text>
</comment>
<evidence type="ECO:0000313" key="1">
    <source>
        <dbReference type="EMBL" id="CAH9087048.1"/>
    </source>
</evidence>
<dbReference type="Proteomes" id="UP001152484">
    <property type="component" value="Unassembled WGS sequence"/>
</dbReference>